<keyword evidence="1" id="KW-1133">Transmembrane helix</keyword>
<evidence type="ECO:0000313" key="2">
    <source>
        <dbReference type="EnsemblMetazoa" id="ACUA004430-PA"/>
    </source>
</evidence>
<proteinExistence type="predicted"/>
<protein>
    <submittedName>
        <fullName evidence="2">Uncharacterized protein</fullName>
    </submittedName>
</protein>
<keyword evidence="3" id="KW-1185">Reference proteome</keyword>
<sequence length="283" mass="31995">MHHGGSDPRFGESACEGRKSDSDVARCLPWNRQWVLHLTLVAMFLNCFGYDPYLRGQELEHMTPDETDDGILSNVPYDYHHFEGEDPEEEEIEIHYHALLYVPRIVAVFLLGASHKCNVSIELLQKIVHFGHPVFALLYTVLNIPDFLSYELRYIGGLSELFWSSKVFLYVYQLTVSPPSAERLHYLIAGALALSLGTATHPYIAELGASYPIVSQYILNLVISLLHLGIFQPVMFCDACVPHDKPSKAVQHKNYGRLNLCVVVVLIATVALNSVTLQWYCME</sequence>
<dbReference type="AlphaFoldDB" id="A0A182LXN4"/>
<dbReference type="EMBL" id="AXCM01001192">
    <property type="status" value="NOT_ANNOTATED_CDS"/>
    <property type="molecule type" value="Genomic_DNA"/>
</dbReference>
<feature type="transmembrane region" description="Helical" evidence="1">
    <location>
        <begin position="258"/>
        <end position="280"/>
    </location>
</feature>
<keyword evidence="1" id="KW-0812">Transmembrane</keyword>
<reference evidence="3" key="1">
    <citation type="submission" date="2013-09" db="EMBL/GenBank/DDBJ databases">
        <title>The Genome Sequence of Anopheles culicifacies species A.</title>
        <authorList>
            <consortium name="The Broad Institute Genomics Platform"/>
            <person name="Neafsey D.E."/>
            <person name="Besansky N."/>
            <person name="Howell P."/>
            <person name="Walton C."/>
            <person name="Young S.K."/>
            <person name="Zeng Q."/>
            <person name="Gargeya S."/>
            <person name="Fitzgerald M."/>
            <person name="Haas B."/>
            <person name="Abouelleil A."/>
            <person name="Allen A.W."/>
            <person name="Alvarado L."/>
            <person name="Arachchi H.M."/>
            <person name="Berlin A.M."/>
            <person name="Chapman S.B."/>
            <person name="Gainer-Dewar J."/>
            <person name="Goldberg J."/>
            <person name="Griggs A."/>
            <person name="Gujja S."/>
            <person name="Hansen M."/>
            <person name="Howarth C."/>
            <person name="Imamovic A."/>
            <person name="Ireland A."/>
            <person name="Larimer J."/>
            <person name="McCowan C."/>
            <person name="Murphy C."/>
            <person name="Pearson M."/>
            <person name="Poon T.W."/>
            <person name="Priest M."/>
            <person name="Roberts A."/>
            <person name="Saif S."/>
            <person name="Shea T."/>
            <person name="Sisk P."/>
            <person name="Sykes S."/>
            <person name="Wortman J."/>
            <person name="Nusbaum C."/>
            <person name="Birren B."/>
        </authorList>
    </citation>
    <scope>NUCLEOTIDE SEQUENCE [LARGE SCALE GENOMIC DNA]</scope>
    <source>
        <strain evidence="3">A-37</strain>
    </source>
</reference>
<reference evidence="2" key="2">
    <citation type="submission" date="2020-05" db="UniProtKB">
        <authorList>
            <consortium name="EnsemblMetazoa"/>
        </authorList>
    </citation>
    <scope>IDENTIFICATION</scope>
    <source>
        <strain evidence="2">A-37</strain>
    </source>
</reference>
<name>A0A182LXN4_9DIPT</name>
<evidence type="ECO:0000256" key="1">
    <source>
        <dbReference type="SAM" id="Phobius"/>
    </source>
</evidence>
<accession>A0A182LXN4</accession>
<dbReference type="EnsemblMetazoa" id="ACUA004430-RA">
    <property type="protein sequence ID" value="ACUA004430-PA"/>
    <property type="gene ID" value="ACUA004430"/>
</dbReference>
<organism evidence="2 3">
    <name type="scientific">Anopheles culicifacies</name>
    <dbReference type="NCBI Taxonomy" id="139723"/>
    <lineage>
        <taxon>Eukaryota</taxon>
        <taxon>Metazoa</taxon>
        <taxon>Ecdysozoa</taxon>
        <taxon>Arthropoda</taxon>
        <taxon>Hexapoda</taxon>
        <taxon>Insecta</taxon>
        <taxon>Pterygota</taxon>
        <taxon>Neoptera</taxon>
        <taxon>Endopterygota</taxon>
        <taxon>Diptera</taxon>
        <taxon>Nematocera</taxon>
        <taxon>Culicoidea</taxon>
        <taxon>Culicidae</taxon>
        <taxon>Anophelinae</taxon>
        <taxon>Anopheles</taxon>
        <taxon>culicifacies species complex</taxon>
    </lineage>
</organism>
<dbReference type="VEuPathDB" id="VectorBase:ACUA004430"/>
<keyword evidence="1" id="KW-0472">Membrane</keyword>
<evidence type="ECO:0000313" key="3">
    <source>
        <dbReference type="Proteomes" id="UP000075883"/>
    </source>
</evidence>
<dbReference type="Proteomes" id="UP000075883">
    <property type="component" value="Unassembled WGS sequence"/>
</dbReference>
<feature type="transmembrane region" description="Helical" evidence="1">
    <location>
        <begin position="217"/>
        <end position="237"/>
    </location>
</feature>